<evidence type="ECO:0000256" key="5">
    <source>
        <dbReference type="ARBA" id="ARBA00022519"/>
    </source>
</evidence>
<dbReference type="EMBL" id="JAAOZC010000016">
    <property type="protein sequence ID" value="NIJ09643.1"/>
    <property type="molecule type" value="Genomic_DNA"/>
</dbReference>
<evidence type="ECO:0000313" key="13">
    <source>
        <dbReference type="Proteomes" id="UP000727456"/>
    </source>
</evidence>
<evidence type="ECO:0000256" key="10">
    <source>
        <dbReference type="ARBA" id="ARBA00023136"/>
    </source>
</evidence>
<comment type="subcellular location">
    <subcellularLocation>
        <location evidence="1">Cell membrane</location>
        <topology evidence="1">Multi-pass membrane protein</topology>
    </subcellularLocation>
</comment>
<evidence type="ECO:0000256" key="7">
    <source>
        <dbReference type="ARBA" id="ARBA00022833"/>
    </source>
</evidence>
<keyword evidence="7" id="KW-0862">Zinc</keyword>
<reference evidence="12 13" key="1">
    <citation type="submission" date="2020-03" db="EMBL/GenBank/DDBJ databases">
        <title>Genomic Encyclopedia of Type Strains, Phase III (KMG-III): the genomes of soil and plant-associated and newly described type strains.</title>
        <authorList>
            <person name="Whitman W."/>
        </authorList>
    </citation>
    <scope>NUCLEOTIDE SEQUENCE [LARGE SCALE GENOMIC DNA]</scope>
    <source>
        <strain evidence="12 13">CECT 8804</strain>
    </source>
</reference>
<dbReference type="InterPro" id="IPR045861">
    <property type="entry name" value="CorA_cytoplasmic_dom"/>
</dbReference>
<dbReference type="InterPro" id="IPR045863">
    <property type="entry name" value="CorA_TM1_TM2"/>
</dbReference>
<evidence type="ECO:0000256" key="9">
    <source>
        <dbReference type="ARBA" id="ARBA00023065"/>
    </source>
</evidence>
<sequence>MADVTNFAIALGADGKGHDVDPAKACGEHTQGRFAWVHLVGHSDDTFDWLRDHGDLPETVIYALTAIETRPRTEPIEDGALINMRGLAVEGTEGDKLVSIRCWVEAGRAITVSYRPLDGLDGLVEKMRAGEIKDPGDLVSLLAVVITKRIDPVISDLGDLVDDCETALEPKNAYETRRKIAEARSDAIVYRRFVVPQREALTRLAALEVDWLEDNDRLHLRETADRFARMAEELEAVRERSALIHEQLTDLRSELIETRALWLSIVALVFLPLTFLTGLLGMNVEGIPFAHEPWAFGAVCALCTALGVGVLAWFAKAHWFGR</sequence>
<dbReference type="CDD" id="cd12833">
    <property type="entry name" value="ZntB-like_1"/>
    <property type="match status" value="1"/>
</dbReference>
<dbReference type="Gene3D" id="1.20.58.340">
    <property type="entry name" value="Magnesium transport protein CorA, transmembrane region"/>
    <property type="match status" value="2"/>
</dbReference>
<dbReference type="Pfam" id="PF01544">
    <property type="entry name" value="CorA"/>
    <property type="match status" value="1"/>
</dbReference>
<evidence type="ECO:0000256" key="2">
    <source>
        <dbReference type="ARBA" id="ARBA00009765"/>
    </source>
</evidence>
<dbReference type="SUPFAM" id="SSF144083">
    <property type="entry name" value="Magnesium transport protein CorA, transmembrane region"/>
    <property type="match status" value="1"/>
</dbReference>
<keyword evidence="6 11" id="KW-0812">Transmembrane</keyword>
<feature type="transmembrane region" description="Helical" evidence="11">
    <location>
        <begin position="294"/>
        <end position="315"/>
    </location>
</feature>
<evidence type="ECO:0000313" key="12">
    <source>
        <dbReference type="EMBL" id="NIJ09643.1"/>
    </source>
</evidence>
<dbReference type="Proteomes" id="UP000727456">
    <property type="component" value="Unassembled WGS sequence"/>
</dbReference>
<gene>
    <name evidence="12" type="ORF">FHS31_003280</name>
</gene>
<comment type="similarity">
    <text evidence="2">Belongs to the CorA metal ion transporter (MIT) (TC 1.A.35) family.</text>
</comment>
<evidence type="ECO:0000256" key="6">
    <source>
        <dbReference type="ARBA" id="ARBA00022692"/>
    </source>
</evidence>
<dbReference type="RefSeq" id="WP_167075466.1">
    <property type="nucleotide sequence ID" value="NZ_JAAOZC010000016.1"/>
</dbReference>
<accession>A0ABX0TVW4</accession>
<evidence type="ECO:0000256" key="3">
    <source>
        <dbReference type="ARBA" id="ARBA00022448"/>
    </source>
</evidence>
<evidence type="ECO:0000256" key="4">
    <source>
        <dbReference type="ARBA" id="ARBA00022475"/>
    </source>
</evidence>
<dbReference type="PANTHER" id="PTHR46494">
    <property type="entry name" value="CORA FAMILY METAL ION TRANSPORTER (EUROFUNG)"/>
    <property type="match status" value="1"/>
</dbReference>
<keyword evidence="9" id="KW-0406">Ion transport</keyword>
<evidence type="ECO:0000256" key="1">
    <source>
        <dbReference type="ARBA" id="ARBA00004651"/>
    </source>
</evidence>
<keyword evidence="10 11" id="KW-0472">Membrane</keyword>
<feature type="transmembrane region" description="Helical" evidence="11">
    <location>
        <begin position="260"/>
        <end position="282"/>
    </location>
</feature>
<protein>
    <submittedName>
        <fullName evidence="12">Zinc transporter</fullName>
    </submittedName>
</protein>
<dbReference type="Gene3D" id="3.30.460.20">
    <property type="entry name" value="CorA soluble domain-like"/>
    <property type="match status" value="1"/>
</dbReference>
<keyword evidence="5" id="KW-0997">Cell inner membrane</keyword>
<dbReference type="InterPro" id="IPR002523">
    <property type="entry name" value="MgTranspt_CorA/ZnTranspt_ZntB"/>
</dbReference>
<organism evidence="12 13">
    <name type="scientific">Sphingomonas vulcanisoli</name>
    <dbReference type="NCBI Taxonomy" id="1658060"/>
    <lineage>
        <taxon>Bacteria</taxon>
        <taxon>Pseudomonadati</taxon>
        <taxon>Pseudomonadota</taxon>
        <taxon>Alphaproteobacteria</taxon>
        <taxon>Sphingomonadales</taxon>
        <taxon>Sphingomonadaceae</taxon>
        <taxon>Sphingomonas</taxon>
    </lineage>
</organism>
<keyword evidence="13" id="KW-1185">Reference proteome</keyword>
<proteinExistence type="inferred from homology"/>
<dbReference type="SUPFAM" id="SSF143865">
    <property type="entry name" value="CorA soluble domain-like"/>
    <property type="match status" value="1"/>
</dbReference>
<evidence type="ECO:0000256" key="8">
    <source>
        <dbReference type="ARBA" id="ARBA00022989"/>
    </source>
</evidence>
<keyword evidence="8 11" id="KW-1133">Transmembrane helix</keyword>
<comment type="caution">
    <text evidence="12">The sequence shown here is derived from an EMBL/GenBank/DDBJ whole genome shotgun (WGS) entry which is preliminary data.</text>
</comment>
<name>A0ABX0TVW4_9SPHN</name>
<keyword evidence="4" id="KW-1003">Cell membrane</keyword>
<keyword evidence="3" id="KW-0813">Transport</keyword>
<evidence type="ECO:0000256" key="11">
    <source>
        <dbReference type="SAM" id="Phobius"/>
    </source>
</evidence>
<dbReference type="PANTHER" id="PTHR46494:SF3">
    <property type="entry name" value="ZINC TRANSPORT PROTEIN ZNTB"/>
    <property type="match status" value="1"/>
</dbReference>